<comment type="caution">
    <text evidence="2">The sequence shown here is derived from an EMBL/GenBank/DDBJ whole genome shotgun (WGS) entry which is preliminary data.</text>
</comment>
<reference evidence="3" key="1">
    <citation type="journal article" date="2018" name="Front. Microbiol.">
        <title>Genome-Based Analysis Reveals the Taxonomy and Diversity of the Family Idiomarinaceae.</title>
        <authorList>
            <person name="Liu Y."/>
            <person name="Lai Q."/>
            <person name="Shao Z."/>
        </authorList>
    </citation>
    <scope>NUCLEOTIDE SEQUENCE [LARGE SCALE GENOMIC DNA]</scope>
    <source>
        <strain evidence="3">BH195</strain>
    </source>
</reference>
<dbReference type="Gene3D" id="1.20.120.740">
    <property type="entry name" value="YgfB uncharacterised protein family UPF0149, PF03695"/>
    <property type="match status" value="1"/>
</dbReference>
<dbReference type="InterPro" id="IPR036255">
    <property type="entry name" value="YgfB-like_sf"/>
</dbReference>
<gene>
    <name evidence="2" type="ORF">CWI69_11620</name>
</gene>
<evidence type="ECO:0000313" key="2">
    <source>
        <dbReference type="EMBL" id="RUO51616.1"/>
    </source>
</evidence>
<dbReference type="AlphaFoldDB" id="A0A432XSA1"/>
<dbReference type="OrthoDB" id="9783391at2"/>
<keyword evidence="3" id="KW-1185">Reference proteome</keyword>
<dbReference type="Pfam" id="PF03695">
    <property type="entry name" value="UPF0149"/>
    <property type="match status" value="1"/>
</dbReference>
<dbReference type="PANTHER" id="PTHR37528">
    <property type="entry name" value="UPF0149 PROTEIN YGFB"/>
    <property type="match status" value="1"/>
</dbReference>
<accession>A0A432XSA1</accession>
<proteinExistence type="inferred from homology"/>
<dbReference type="NCBIfam" id="TIGR02292">
    <property type="entry name" value="ygfB_yecA"/>
    <property type="match status" value="1"/>
</dbReference>
<dbReference type="SUPFAM" id="SSF101327">
    <property type="entry name" value="YgfB-like"/>
    <property type="match status" value="1"/>
</dbReference>
<dbReference type="InterPro" id="IPR011978">
    <property type="entry name" value="YgfB-like"/>
</dbReference>
<dbReference type="PANTHER" id="PTHR37528:SF1">
    <property type="entry name" value="UPF0149 PROTEIN YGFB"/>
    <property type="match status" value="1"/>
</dbReference>
<dbReference type="Proteomes" id="UP000287198">
    <property type="component" value="Unassembled WGS sequence"/>
</dbReference>
<evidence type="ECO:0000256" key="1">
    <source>
        <dbReference type="ARBA" id="ARBA00038308"/>
    </source>
</evidence>
<dbReference type="GO" id="GO:0005829">
    <property type="term" value="C:cytosol"/>
    <property type="evidence" value="ECO:0007669"/>
    <property type="project" value="TreeGrafter"/>
</dbReference>
<dbReference type="EMBL" id="PIPW01000004">
    <property type="protein sequence ID" value="RUO51616.1"/>
    <property type="molecule type" value="Genomic_DNA"/>
</dbReference>
<sequence>MTDSNSDQPAELESSSQAYDRLTEFFERHGLLSSAAEVHGLLTGMIAGGAGVEGDEWLLLLSDLINEGNSFPPDVREQVSLMAAELCASLRDPDLGFQLLLPGDHEPLHERLQALTAWVQSFLVGFGVNQTNLAGLSEDLREAIDDMVEIAKLDIAVDDDEEAERAYFEIMEYLRISAMLCFNELGQNGGAGCKTNKTLH</sequence>
<protein>
    <submittedName>
        <fullName evidence="2">YecA family protein</fullName>
    </submittedName>
</protein>
<comment type="similarity">
    <text evidence="1">Belongs to the UPF0149 family.</text>
</comment>
<dbReference type="RefSeq" id="WP_126764487.1">
    <property type="nucleotide sequence ID" value="NZ_JBHLTZ010000014.1"/>
</dbReference>
<evidence type="ECO:0000313" key="3">
    <source>
        <dbReference type="Proteomes" id="UP000287198"/>
    </source>
</evidence>
<organism evidence="2 3">
    <name type="scientific">Pseudidiomarina halophila</name>
    <dbReference type="NCBI Taxonomy" id="1449799"/>
    <lineage>
        <taxon>Bacteria</taxon>
        <taxon>Pseudomonadati</taxon>
        <taxon>Pseudomonadota</taxon>
        <taxon>Gammaproteobacteria</taxon>
        <taxon>Alteromonadales</taxon>
        <taxon>Idiomarinaceae</taxon>
        <taxon>Pseudidiomarina</taxon>
    </lineage>
</organism>
<name>A0A432XSA1_9GAMM</name>